<sequence length="124" mass="13730">MESTSTTVKKKVTADRHPLAVAFGEYLKTVRKDCDKSQAELAFDASMDRTYVSLLERGLSAPTLLVLDSLAKSLGMTMTDLMAGFEARLPKELRRTSVKRRINEASLAKTGADRPQGTRRSPLR</sequence>
<dbReference type="Pfam" id="PF01381">
    <property type="entry name" value="HTH_3"/>
    <property type="match status" value="1"/>
</dbReference>
<evidence type="ECO:0000259" key="2">
    <source>
        <dbReference type="PROSITE" id="PS50943"/>
    </source>
</evidence>
<dbReference type="Gene3D" id="1.10.260.40">
    <property type="entry name" value="lambda repressor-like DNA-binding domains"/>
    <property type="match status" value="1"/>
</dbReference>
<feature type="domain" description="HTH cro/C1-type" evidence="2">
    <location>
        <begin position="27"/>
        <end position="81"/>
    </location>
</feature>
<name>A0ABT5RVQ3_9BURK</name>
<dbReference type="SUPFAM" id="SSF47413">
    <property type="entry name" value="lambda repressor-like DNA-binding domains"/>
    <property type="match status" value="1"/>
</dbReference>
<reference evidence="3" key="1">
    <citation type="submission" date="2022-10" db="EMBL/GenBank/DDBJ databases">
        <title>Description of microaerobic benzene degrading bacteria.</title>
        <authorList>
            <person name="Bedics A."/>
            <person name="Tancsics A."/>
            <person name="Banerjee S."/>
        </authorList>
    </citation>
    <scope>NUCLEOTIDE SEQUENCE</scope>
    <source>
        <strain evidence="3">D2M1</strain>
    </source>
</reference>
<evidence type="ECO:0000313" key="4">
    <source>
        <dbReference type="Proteomes" id="UP001148932"/>
    </source>
</evidence>
<dbReference type="CDD" id="cd00093">
    <property type="entry name" value="HTH_XRE"/>
    <property type="match status" value="1"/>
</dbReference>
<accession>A0ABT5RVQ3</accession>
<feature type="region of interest" description="Disordered" evidence="1">
    <location>
        <begin position="101"/>
        <end position="124"/>
    </location>
</feature>
<keyword evidence="4" id="KW-1185">Reference proteome</keyword>
<dbReference type="PROSITE" id="PS50943">
    <property type="entry name" value="HTH_CROC1"/>
    <property type="match status" value="1"/>
</dbReference>
<evidence type="ECO:0000256" key="1">
    <source>
        <dbReference type="SAM" id="MobiDB-lite"/>
    </source>
</evidence>
<organism evidence="3 4">
    <name type="scientific">Acidovorax benzenivorans</name>
    <dbReference type="NCBI Taxonomy" id="2987520"/>
    <lineage>
        <taxon>Bacteria</taxon>
        <taxon>Pseudomonadati</taxon>
        <taxon>Pseudomonadota</taxon>
        <taxon>Betaproteobacteria</taxon>
        <taxon>Burkholderiales</taxon>
        <taxon>Comamonadaceae</taxon>
        <taxon>Acidovorax</taxon>
    </lineage>
</organism>
<gene>
    <name evidence="3" type="ORF">OIN59_09990</name>
</gene>
<proteinExistence type="predicted"/>
<dbReference type="InterPro" id="IPR001387">
    <property type="entry name" value="Cro/C1-type_HTH"/>
</dbReference>
<dbReference type="SMART" id="SM00530">
    <property type="entry name" value="HTH_XRE"/>
    <property type="match status" value="1"/>
</dbReference>
<evidence type="ECO:0000313" key="3">
    <source>
        <dbReference type="EMBL" id="MDD2177766.1"/>
    </source>
</evidence>
<protein>
    <submittedName>
        <fullName evidence="3">Helix-turn-helix domain-containing protein</fullName>
    </submittedName>
</protein>
<dbReference type="RefSeq" id="WP_274109745.1">
    <property type="nucleotide sequence ID" value="NZ_JAPCKI010000004.1"/>
</dbReference>
<dbReference type="EMBL" id="JAPCKI010000004">
    <property type="protein sequence ID" value="MDD2177766.1"/>
    <property type="molecule type" value="Genomic_DNA"/>
</dbReference>
<comment type="caution">
    <text evidence="3">The sequence shown here is derived from an EMBL/GenBank/DDBJ whole genome shotgun (WGS) entry which is preliminary data.</text>
</comment>
<dbReference type="Proteomes" id="UP001148932">
    <property type="component" value="Unassembled WGS sequence"/>
</dbReference>
<dbReference type="InterPro" id="IPR010982">
    <property type="entry name" value="Lambda_DNA-bd_dom_sf"/>
</dbReference>